<dbReference type="SUPFAM" id="SSF53448">
    <property type="entry name" value="Nucleotide-diphospho-sugar transferases"/>
    <property type="match status" value="1"/>
</dbReference>
<dbReference type="EMBL" id="DTBD01000066">
    <property type="protein sequence ID" value="HGQ65005.1"/>
    <property type="molecule type" value="Genomic_DNA"/>
</dbReference>
<dbReference type="AlphaFoldDB" id="A0A7C4NLJ6"/>
<keyword evidence="3" id="KW-0808">Transferase</keyword>
<dbReference type="CDD" id="cd04181">
    <property type="entry name" value="NTP_transferase"/>
    <property type="match status" value="1"/>
</dbReference>
<dbReference type="GO" id="GO:0016740">
    <property type="term" value="F:transferase activity"/>
    <property type="evidence" value="ECO:0007669"/>
    <property type="project" value="UniProtKB-KW"/>
</dbReference>
<dbReference type="Gene3D" id="3.90.550.10">
    <property type="entry name" value="Spore Coat Polysaccharide Biosynthesis Protein SpsA, Chain A"/>
    <property type="match status" value="1"/>
</dbReference>
<organism evidence="3">
    <name type="scientific">Ignisphaera aggregans</name>
    <dbReference type="NCBI Taxonomy" id="334771"/>
    <lineage>
        <taxon>Archaea</taxon>
        <taxon>Thermoproteota</taxon>
        <taxon>Thermoprotei</taxon>
        <taxon>Desulfurococcales</taxon>
        <taxon>Desulfurococcaceae</taxon>
        <taxon>Ignisphaera</taxon>
    </lineage>
</organism>
<dbReference type="EMBL" id="DTCK01000008">
    <property type="protein sequence ID" value="HGQ35183.1"/>
    <property type="molecule type" value="Genomic_DNA"/>
</dbReference>
<evidence type="ECO:0000313" key="2">
    <source>
        <dbReference type="EMBL" id="HGQ35183.1"/>
    </source>
</evidence>
<evidence type="ECO:0000313" key="3">
    <source>
        <dbReference type="EMBL" id="HGQ65005.1"/>
    </source>
</evidence>
<dbReference type="InterPro" id="IPR029044">
    <property type="entry name" value="Nucleotide-diphossugar_trans"/>
</dbReference>
<reference evidence="3" key="1">
    <citation type="journal article" date="2020" name="mSystems">
        <title>Genome- and Community-Level Interaction Insights into Carbon Utilization and Element Cycling Functions of Hydrothermarchaeota in Hydrothermal Sediment.</title>
        <authorList>
            <person name="Zhou Z."/>
            <person name="Liu Y."/>
            <person name="Xu W."/>
            <person name="Pan J."/>
            <person name="Luo Z.H."/>
            <person name="Li M."/>
        </authorList>
    </citation>
    <scope>NUCLEOTIDE SEQUENCE [LARGE SCALE GENOMIC DNA]</scope>
    <source>
        <strain evidence="3">SpSt-637</strain>
        <strain evidence="2">SpSt-667</strain>
    </source>
</reference>
<dbReference type="InterPro" id="IPR050486">
    <property type="entry name" value="Mannose-1P_guanyltransferase"/>
</dbReference>
<proteinExistence type="predicted"/>
<dbReference type="PANTHER" id="PTHR22572">
    <property type="entry name" value="SUGAR-1-PHOSPHATE GUANYL TRANSFERASE"/>
    <property type="match status" value="1"/>
</dbReference>
<accession>A0A7C4NLJ6</accession>
<sequence>MTKIIAAILAGGEGIRFRPYTDIIPKPMIPIGPEEKPILEYIIKWLKKYDISDIVLLVGYKWKQIRNYFGDGSRFNVNITYSIDAEVYRGTGGAILNAYKKRLLNSEIVLIWYGDILAPINVAELISFHFQKNADAAIVLADRYKVPVGVAKVEDDKIAVFEEKPWINIYVSLAVLTLTTQVLEEVEKNLGKSFDIMGDLVPWMIGRDFKVYAYIHKGAWYDIGSLDQYKKIDLDLVKEFMQD</sequence>
<feature type="domain" description="Nucleotidyl transferase" evidence="1">
    <location>
        <begin position="6"/>
        <end position="236"/>
    </location>
</feature>
<dbReference type="Pfam" id="PF00483">
    <property type="entry name" value="NTP_transferase"/>
    <property type="match status" value="1"/>
</dbReference>
<name>A0A7C4NLJ6_9CREN</name>
<evidence type="ECO:0000259" key="1">
    <source>
        <dbReference type="Pfam" id="PF00483"/>
    </source>
</evidence>
<protein>
    <submittedName>
        <fullName evidence="3">Nucleotidyltransferase family protein</fullName>
    </submittedName>
</protein>
<comment type="caution">
    <text evidence="3">The sequence shown here is derived from an EMBL/GenBank/DDBJ whole genome shotgun (WGS) entry which is preliminary data.</text>
</comment>
<gene>
    <name evidence="3" type="ORF">ENU08_07160</name>
    <name evidence="2" type="ORF">ENU41_00690</name>
</gene>
<dbReference type="InterPro" id="IPR005835">
    <property type="entry name" value="NTP_transferase_dom"/>
</dbReference>